<dbReference type="Proteomes" id="UP000192578">
    <property type="component" value="Unassembled WGS sequence"/>
</dbReference>
<dbReference type="OrthoDB" id="422364at2759"/>
<comment type="similarity">
    <text evidence="4">Belongs to the snRNP Sm proteins family.</text>
</comment>
<dbReference type="InterPro" id="IPR001163">
    <property type="entry name" value="Sm_dom_euk/arc"/>
</dbReference>
<feature type="region of interest" description="Disordered" evidence="5">
    <location>
        <begin position="1"/>
        <end position="22"/>
    </location>
</feature>
<evidence type="ECO:0000313" key="7">
    <source>
        <dbReference type="EMBL" id="OWA50588.1"/>
    </source>
</evidence>
<dbReference type="Pfam" id="PF01423">
    <property type="entry name" value="LSM"/>
    <property type="match status" value="1"/>
</dbReference>
<dbReference type="Gene3D" id="2.30.30.100">
    <property type="match status" value="1"/>
</dbReference>
<evidence type="ECO:0000256" key="3">
    <source>
        <dbReference type="ARBA" id="ARBA00023274"/>
    </source>
</evidence>
<keyword evidence="3 4" id="KW-0687">Ribonucleoprotein</keyword>
<reference evidence="8" key="1">
    <citation type="submission" date="2017-01" db="EMBL/GenBank/DDBJ databases">
        <title>Comparative genomics of anhydrobiosis in the tardigrade Hypsibius dujardini.</title>
        <authorList>
            <person name="Yoshida Y."/>
            <person name="Koutsovoulos G."/>
            <person name="Laetsch D."/>
            <person name="Stevens L."/>
            <person name="Kumar S."/>
            <person name="Horikawa D."/>
            <person name="Ishino K."/>
            <person name="Komine S."/>
            <person name="Tomita M."/>
            <person name="Blaxter M."/>
            <person name="Arakawa K."/>
        </authorList>
    </citation>
    <scope>NUCLEOTIDE SEQUENCE [LARGE SCALE GENOMIC DNA]</scope>
    <source>
        <strain evidence="8">Z151</strain>
    </source>
</reference>
<dbReference type="GO" id="GO:0000932">
    <property type="term" value="C:P-body"/>
    <property type="evidence" value="ECO:0007669"/>
    <property type="project" value="UniProtKB-SubCell"/>
</dbReference>
<dbReference type="CDD" id="cd01728">
    <property type="entry name" value="LSm1"/>
    <property type="match status" value="1"/>
</dbReference>
<dbReference type="InterPro" id="IPR034104">
    <property type="entry name" value="Lsm1"/>
</dbReference>
<evidence type="ECO:0000256" key="2">
    <source>
        <dbReference type="ARBA" id="ARBA00022884"/>
    </source>
</evidence>
<feature type="domain" description="Sm" evidence="6">
    <location>
        <begin position="30"/>
        <end position="98"/>
    </location>
</feature>
<evidence type="ECO:0000313" key="8">
    <source>
        <dbReference type="Proteomes" id="UP000192578"/>
    </source>
</evidence>
<evidence type="ECO:0000256" key="4">
    <source>
        <dbReference type="RuleBase" id="RU365047"/>
    </source>
</evidence>
<evidence type="ECO:0000259" key="6">
    <source>
        <dbReference type="SMART" id="SM00651"/>
    </source>
</evidence>
<keyword evidence="2 4" id="KW-0694">RNA-binding</keyword>
<dbReference type="GO" id="GO:0006397">
    <property type="term" value="P:mRNA processing"/>
    <property type="evidence" value="ECO:0007669"/>
    <property type="project" value="UniProtKB-UniRule"/>
</dbReference>
<protein>
    <recommendedName>
        <fullName evidence="4">U6 snRNA-associated Sm-like protein LSm1</fullName>
    </recommendedName>
</protein>
<dbReference type="GO" id="GO:1990904">
    <property type="term" value="C:ribonucleoprotein complex"/>
    <property type="evidence" value="ECO:0007669"/>
    <property type="project" value="UniProtKB-KW"/>
</dbReference>
<dbReference type="InterPro" id="IPR044642">
    <property type="entry name" value="PTHR15588"/>
</dbReference>
<keyword evidence="4" id="KW-0507">mRNA processing</keyword>
<comment type="subcellular location">
    <subcellularLocation>
        <location evidence="4">Cytoplasm</location>
    </subcellularLocation>
    <subcellularLocation>
        <location evidence="4">Cytoplasm</location>
        <location evidence="4">P-body</location>
    </subcellularLocation>
</comment>
<comment type="subunit">
    <text evidence="4">LSm subunits form a heteromer with a donut shape.</text>
</comment>
<comment type="caution">
    <text evidence="7">The sequence shown here is derived from an EMBL/GenBank/DDBJ whole genome shotgun (WGS) entry which is preliminary data.</text>
</comment>
<dbReference type="PANTHER" id="PTHR15588:SF8">
    <property type="entry name" value="U6 SNRNA-ASSOCIATED SM-LIKE PROTEIN LSM1"/>
    <property type="match status" value="1"/>
</dbReference>
<evidence type="ECO:0000256" key="1">
    <source>
        <dbReference type="ARBA" id="ARBA00022490"/>
    </source>
</evidence>
<evidence type="ECO:0000256" key="5">
    <source>
        <dbReference type="SAM" id="MobiDB-lite"/>
    </source>
</evidence>
<organism evidence="7 8">
    <name type="scientific">Hypsibius exemplaris</name>
    <name type="common">Freshwater tardigrade</name>
    <dbReference type="NCBI Taxonomy" id="2072580"/>
    <lineage>
        <taxon>Eukaryota</taxon>
        <taxon>Metazoa</taxon>
        <taxon>Ecdysozoa</taxon>
        <taxon>Tardigrada</taxon>
        <taxon>Eutardigrada</taxon>
        <taxon>Parachela</taxon>
        <taxon>Hypsibioidea</taxon>
        <taxon>Hypsibiidae</taxon>
        <taxon>Hypsibius</taxon>
    </lineage>
</organism>
<dbReference type="SUPFAM" id="SSF50182">
    <property type="entry name" value="Sm-like ribonucleoproteins"/>
    <property type="match status" value="1"/>
</dbReference>
<gene>
    <name evidence="4" type="primary">LSM1</name>
    <name evidence="7" type="ORF">BV898_15099</name>
</gene>
<proteinExistence type="inferred from homology"/>
<name>A0A9X6NDE0_HYPEX</name>
<dbReference type="AlphaFoldDB" id="A0A9X6NDE0"/>
<keyword evidence="1 4" id="KW-0963">Cytoplasm</keyword>
<dbReference type="GO" id="GO:0003729">
    <property type="term" value="F:mRNA binding"/>
    <property type="evidence" value="ECO:0007669"/>
    <property type="project" value="TreeGrafter"/>
</dbReference>
<keyword evidence="8" id="KW-1185">Reference proteome</keyword>
<sequence length="178" mass="20106">MFAMWNGGQNNGGMRGPPRPPNVNLPSGTAHLLYELDKVLLFWLRDGRTFIGVLKSLDQFGNVVVSGTIERIYVGAEFGDIERGICILRGENLVLVGEWDGEKEQQSGTQRRDIQYILARQMEEEEKKAKVKEGLQKAMRERGLNIRDDPEDDLFVNGGGPFHAGILGIRRELWDHQT</sequence>
<dbReference type="PANTHER" id="PTHR15588">
    <property type="entry name" value="LSM1"/>
    <property type="match status" value="1"/>
</dbReference>
<dbReference type="SMART" id="SM00651">
    <property type="entry name" value="Sm"/>
    <property type="match status" value="1"/>
</dbReference>
<accession>A0A9X6NDE0</accession>
<dbReference type="GO" id="GO:0000290">
    <property type="term" value="P:deadenylation-dependent decapping of nuclear-transcribed mRNA"/>
    <property type="evidence" value="ECO:0007669"/>
    <property type="project" value="TreeGrafter"/>
</dbReference>
<dbReference type="GO" id="GO:1990726">
    <property type="term" value="C:Lsm1-7-Pat1 complex"/>
    <property type="evidence" value="ECO:0007669"/>
    <property type="project" value="TreeGrafter"/>
</dbReference>
<dbReference type="EMBL" id="MTYJ01000196">
    <property type="protein sequence ID" value="OWA50588.1"/>
    <property type="molecule type" value="Genomic_DNA"/>
</dbReference>
<dbReference type="InterPro" id="IPR010920">
    <property type="entry name" value="LSM_dom_sf"/>
</dbReference>
<comment type="function">
    <text evidence="4">Probably involved with other LSm subunits in the general process of degradation of mRNAs.</text>
</comment>